<keyword evidence="1" id="KW-0812">Transmembrane</keyword>
<feature type="transmembrane region" description="Helical" evidence="1">
    <location>
        <begin position="7"/>
        <end position="25"/>
    </location>
</feature>
<dbReference type="EMBL" id="JABJVM010000003">
    <property type="protein sequence ID" value="MBA3925585.1"/>
    <property type="molecule type" value="Genomic_DNA"/>
</dbReference>
<gene>
    <name evidence="2" type="ORF">HPK16_04440</name>
</gene>
<comment type="caution">
    <text evidence="2">The sequence shown here is derived from an EMBL/GenBank/DDBJ whole genome shotgun (WGS) entry which is preliminary data.</text>
</comment>
<feature type="transmembrane region" description="Helical" evidence="1">
    <location>
        <begin position="31"/>
        <end position="52"/>
    </location>
</feature>
<evidence type="ECO:0000313" key="2">
    <source>
        <dbReference type="EMBL" id="MBA3925585.1"/>
    </source>
</evidence>
<keyword evidence="3" id="KW-1185">Reference proteome</keyword>
<evidence type="ECO:0000256" key="1">
    <source>
        <dbReference type="SAM" id="Phobius"/>
    </source>
</evidence>
<dbReference type="AlphaFoldDB" id="A0A7W1T503"/>
<proteinExistence type="predicted"/>
<reference evidence="2 3" key="1">
    <citation type="submission" date="2020-08" db="EMBL/GenBank/DDBJ databases">
        <title>Listeria ohnekaius sp. nov. and Listeria portnoyii sp. nov. isolated from non-agricultural and natural environments.</title>
        <authorList>
            <person name="Weller D."/>
            <person name="Belias A.M."/>
            <person name="Liao J."/>
            <person name="Guo S."/>
            <person name="Orsi R.H."/>
            <person name="Wiedmann M."/>
        </authorList>
    </citation>
    <scope>NUCLEOTIDE SEQUENCE [LARGE SCALE GENOMIC DNA]</scope>
    <source>
        <strain evidence="2 3">FSL W9-0585</strain>
    </source>
</reference>
<sequence length="59" mass="7036">MKKVIREAFEVFGMLFLVLLIWSYFDQNGDTIYQGKTFLIVFLLALIFGGYLREVRRKK</sequence>
<keyword evidence="1" id="KW-0472">Membrane</keyword>
<name>A0A7W1T503_9LIST</name>
<dbReference type="Proteomes" id="UP000548787">
    <property type="component" value="Unassembled WGS sequence"/>
</dbReference>
<evidence type="ECO:0000313" key="3">
    <source>
        <dbReference type="Proteomes" id="UP000548787"/>
    </source>
</evidence>
<keyword evidence="1" id="KW-1133">Transmembrane helix</keyword>
<dbReference type="RefSeq" id="WP_181675806.1">
    <property type="nucleotide sequence ID" value="NZ_JABJVM010000003.1"/>
</dbReference>
<organism evidence="2 3">
    <name type="scientific">Listeria rustica</name>
    <dbReference type="NCBI Taxonomy" id="2713503"/>
    <lineage>
        <taxon>Bacteria</taxon>
        <taxon>Bacillati</taxon>
        <taxon>Bacillota</taxon>
        <taxon>Bacilli</taxon>
        <taxon>Bacillales</taxon>
        <taxon>Listeriaceae</taxon>
        <taxon>Listeria</taxon>
    </lineage>
</organism>
<protein>
    <submittedName>
        <fullName evidence="2">Uncharacterized protein</fullName>
    </submittedName>
</protein>
<accession>A0A7W1T503</accession>